<evidence type="ECO:0000256" key="7">
    <source>
        <dbReference type="ARBA" id="ARBA00022660"/>
    </source>
</evidence>
<comment type="subcellular location">
    <subcellularLocation>
        <location evidence="3">Mitochondrion inner membrane</location>
        <topology evidence="3">Peripheral membrane protein</topology>
    </subcellularLocation>
    <subcellularLocation>
        <location evidence="2">Mitochondrion intermembrane space</location>
    </subcellularLocation>
</comment>
<dbReference type="PANTHER" id="PTHR20900">
    <property type="entry name" value="NADH:UBIQUINONE OXIDOREDUCTASE B18-LIKE SUBUNIT"/>
    <property type="match status" value="1"/>
</dbReference>
<accession>A0A0U2T5I2</accession>
<sequence length="128" mass="15030">MGNVYMRAFKEGPEITPEPFSNPTFDPQLGFPNGRKPRVMTVSAAEMDAVQLQPGERNYCAEYHIAAKLCHQKWPHFMGWKCHHERHAVTGCLEEDYKLRMMEWERERRLRIRQKRIDAKKAAAEAED</sequence>
<dbReference type="GO" id="GO:0005758">
    <property type="term" value="C:mitochondrial intermembrane space"/>
    <property type="evidence" value="ECO:0007669"/>
    <property type="project" value="UniProtKB-SubCell"/>
</dbReference>
<evidence type="ECO:0000256" key="10">
    <source>
        <dbReference type="ARBA" id="ARBA00023128"/>
    </source>
</evidence>
<evidence type="ECO:0000256" key="9">
    <source>
        <dbReference type="ARBA" id="ARBA00022982"/>
    </source>
</evidence>
<evidence type="ECO:0000256" key="4">
    <source>
        <dbReference type="ARBA" id="ARBA00008006"/>
    </source>
</evidence>
<reference evidence="13" key="1">
    <citation type="journal article" date="2015" name="Sci. Rep.">
        <title>Spliced leader RNA trans-splicing discovered in copepods.</title>
        <authorList>
            <person name="Yang F."/>
            <person name="Xu D."/>
            <person name="Zhuang Y."/>
            <person name="Yi X."/>
            <person name="Huang Y."/>
            <person name="Chen H."/>
            <person name="Lin S."/>
            <person name="Campbell D.A."/>
            <person name="Sturm N.R."/>
            <person name="Liu G."/>
            <person name="Zhang H."/>
        </authorList>
    </citation>
    <scope>NUCLEOTIDE SEQUENCE</scope>
</reference>
<dbReference type="PROSITE" id="PS51808">
    <property type="entry name" value="CHCH"/>
    <property type="match status" value="1"/>
</dbReference>
<dbReference type="PANTHER" id="PTHR20900:SF0">
    <property type="entry name" value="NADH DEHYDROGENASE [UBIQUINONE] 1 BETA SUBCOMPLEX SUBUNIT 7"/>
    <property type="match status" value="1"/>
</dbReference>
<keyword evidence="7" id="KW-0679">Respiratory chain</keyword>
<keyword evidence="10" id="KW-0496">Mitochondrion</keyword>
<comment type="similarity">
    <text evidence="4">Belongs to the complex I NDUFB7 subunit family.</text>
</comment>
<keyword evidence="11" id="KW-0472">Membrane</keyword>
<evidence type="ECO:0000256" key="6">
    <source>
        <dbReference type="ARBA" id="ARBA00022448"/>
    </source>
</evidence>
<evidence type="ECO:0000256" key="11">
    <source>
        <dbReference type="ARBA" id="ARBA00023136"/>
    </source>
</evidence>
<comment type="function">
    <text evidence="1">Accessory subunit of the mitochondrial membrane respiratory chain NADH dehydrogenase (Complex I), that is believed not to be involved in catalysis. Complex I functions in the transfer of electrons from NADH to the respiratory chain. The immediate electron acceptor for the enzyme is believed to be ubiquinone.</text>
</comment>
<evidence type="ECO:0000256" key="5">
    <source>
        <dbReference type="ARBA" id="ARBA00018677"/>
    </source>
</evidence>
<evidence type="ECO:0000256" key="1">
    <source>
        <dbReference type="ARBA" id="ARBA00003195"/>
    </source>
</evidence>
<dbReference type="GO" id="GO:0005743">
    <property type="term" value="C:mitochondrial inner membrane"/>
    <property type="evidence" value="ECO:0007669"/>
    <property type="project" value="UniProtKB-SubCell"/>
</dbReference>
<proteinExistence type="evidence at transcript level"/>
<evidence type="ECO:0000313" key="13">
    <source>
        <dbReference type="EMBL" id="ALS04753.1"/>
    </source>
</evidence>
<evidence type="ECO:0000256" key="8">
    <source>
        <dbReference type="ARBA" id="ARBA00022792"/>
    </source>
</evidence>
<keyword evidence="9" id="KW-0249">Electron transport</keyword>
<dbReference type="AlphaFoldDB" id="A0A0U2T5I2"/>
<dbReference type="InterPro" id="IPR008698">
    <property type="entry name" value="NDUB7"/>
</dbReference>
<dbReference type="EMBL" id="KT754919">
    <property type="protein sequence ID" value="ALS04753.1"/>
    <property type="molecule type" value="mRNA"/>
</dbReference>
<name>A0A0U2T5I2_9MAXI</name>
<protein>
    <recommendedName>
        <fullName evidence="5">NADH dehydrogenase [ubiquinone] 1 beta subcomplex subunit 7</fullName>
    </recommendedName>
</protein>
<keyword evidence="6" id="KW-0813">Transport</keyword>
<keyword evidence="8" id="KW-0999">Mitochondrion inner membrane</keyword>
<evidence type="ECO:0000256" key="2">
    <source>
        <dbReference type="ARBA" id="ARBA00004569"/>
    </source>
</evidence>
<evidence type="ECO:0000256" key="12">
    <source>
        <dbReference type="ARBA" id="ARBA00023157"/>
    </source>
</evidence>
<evidence type="ECO:0000256" key="3">
    <source>
        <dbReference type="ARBA" id="ARBA00004637"/>
    </source>
</evidence>
<keyword evidence="12" id="KW-1015">Disulfide bond</keyword>
<organism evidence="13">
    <name type="scientific">Pseudodiaptomus poplesia</name>
    <dbReference type="NCBI Taxonomy" id="213370"/>
    <lineage>
        <taxon>Eukaryota</taxon>
        <taxon>Metazoa</taxon>
        <taxon>Ecdysozoa</taxon>
        <taxon>Arthropoda</taxon>
        <taxon>Crustacea</taxon>
        <taxon>Multicrustacea</taxon>
        <taxon>Hexanauplia</taxon>
        <taxon>Copepoda</taxon>
        <taxon>Calanoida</taxon>
        <taxon>Pseudodiaptomidae</taxon>
        <taxon>Pseudodiaptomus</taxon>
    </lineage>
</organism>
<dbReference type="Pfam" id="PF05676">
    <property type="entry name" value="NDUF_B7"/>
    <property type="match status" value="1"/>
</dbReference>